<dbReference type="PANTHER" id="PTHR33332">
    <property type="entry name" value="REVERSE TRANSCRIPTASE DOMAIN-CONTAINING PROTEIN"/>
    <property type="match status" value="1"/>
</dbReference>
<protein>
    <submittedName>
        <fullName evidence="1">Uncharacterized protein</fullName>
    </submittedName>
</protein>
<proteinExistence type="predicted"/>
<evidence type="ECO:0000313" key="2">
    <source>
        <dbReference type="Proteomes" id="UP001145742"/>
    </source>
</evidence>
<sequence>MPSVSQGLYRSELLTFDFSVPTLENSAMERDLTFLVNDKLNLSQHALAARRANHVREGIRHSITSQSREGIVPLCSALGQPHLEYCVQFWAPQYKKDIKLFESIQRARKMVKGLEGKPYEEWLRSLTLFGLEKRRMRVDLIMVYSFLMRGSREAGIDLFSVVTSGRNQVNGLKVCQGKFRY</sequence>
<comment type="caution">
    <text evidence="1">The sequence shown here is derived from an EMBL/GenBank/DDBJ whole genome shotgun (WGS) entry which is preliminary data.</text>
</comment>
<accession>A0ABQ9CUX6</accession>
<dbReference type="EMBL" id="WHWB01034457">
    <property type="protein sequence ID" value="KAJ7409717.1"/>
    <property type="molecule type" value="Genomic_DNA"/>
</dbReference>
<dbReference type="Proteomes" id="UP001145742">
    <property type="component" value="Unassembled WGS sequence"/>
</dbReference>
<evidence type="ECO:0000313" key="1">
    <source>
        <dbReference type="EMBL" id="KAJ7409717.1"/>
    </source>
</evidence>
<name>A0ABQ9CUX6_9PASS</name>
<gene>
    <name evidence="1" type="ORF">WISP_112912</name>
</gene>
<organism evidence="1 2">
    <name type="scientific">Willisornis vidua</name>
    <name type="common">Xingu scale-backed antbird</name>
    <dbReference type="NCBI Taxonomy" id="1566151"/>
    <lineage>
        <taxon>Eukaryota</taxon>
        <taxon>Metazoa</taxon>
        <taxon>Chordata</taxon>
        <taxon>Craniata</taxon>
        <taxon>Vertebrata</taxon>
        <taxon>Euteleostomi</taxon>
        <taxon>Archelosauria</taxon>
        <taxon>Archosauria</taxon>
        <taxon>Dinosauria</taxon>
        <taxon>Saurischia</taxon>
        <taxon>Theropoda</taxon>
        <taxon>Coelurosauria</taxon>
        <taxon>Aves</taxon>
        <taxon>Neognathae</taxon>
        <taxon>Neoaves</taxon>
        <taxon>Telluraves</taxon>
        <taxon>Australaves</taxon>
        <taxon>Passeriformes</taxon>
        <taxon>Thamnophilidae</taxon>
        <taxon>Willisornis</taxon>
    </lineage>
</organism>
<reference evidence="1" key="1">
    <citation type="submission" date="2019-10" db="EMBL/GenBank/DDBJ databases">
        <authorList>
            <person name="Soares A.E.R."/>
            <person name="Aleixo A."/>
            <person name="Schneider P."/>
            <person name="Miyaki C.Y."/>
            <person name="Schneider M.P."/>
            <person name="Mello C."/>
            <person name="Vasconcelos A.T.R."/>
        </authorList>
    </citation>
    <scope>NUCLEOTIDE SEQUENCE</scope>
    <source>
        <tissue evidence="1">Muscle</tissue>
    </source>
</reference>
<keyword evidence="2" id="KW-1185">Reference proteome</keyword>